<dbReference type="Pfam" id="PF02958">
    <property type="entry name" value="EcKL"/>
    <property type="match status" value="1"/>
</dbReference>
<sequence>MEAKNLAPWINEDFLKTVLEIDMGNRDDISIIKYDVTTADVKGGGYLSVLHRVTVQYTVNNLHPITLSLIIKSQPTDHFQIEFSKNVNAFLKEITMYEKILPAMNHLKKSGFSLLDRRERLDFEQSLLVIRSIAKFHALSIVLHREDPKIMETFSEGHYTKLMNSTVESFHNQTFDALIFNVEKWEGLGRFVNKLDKLASKATDVMVEQTKPKEGEVSVLNHGDIWINNIMFKIVSNDKVEDVRFFDFQLARFTSPAIDLHFFLYLNLQEQVLFQRFSELIQEYHSELSNTLQCCGYDSNLITLAKLKEELKRTEKFALITACTKLWFVVVNPGHVMILFFQMTFLVEQECLIHSERCIAILC</sequence>
<evidence type="ECO:0000259" key="1">
    <source>
        <dbReference type="SMART" id="SM00587"/>
    </source>
</evidence>
<proteinExistence type="predicted"/>
<evidence type="ECO:0000313" key="3">
    <source>
        <dbReference type="Proteomes" id="UP001233999"/>
    </source>
</evidence>
<evidence type="ECO:0000313" key="2">
    <source>
        <dbReference type="EMBL" id="KAJ9595289.1"/>
    </source>
</evidence>
<dbReference type="InterPro" id="IPR011009">
    <property type="entry name" value="Kinase-like_dom_sf"/>
</dbReference>
<dbReference type="SMART" id="SM00587">
    <property type="entry name" value="CHK"/>
    <property type="match status" value="1"/>
</dbReference>
<dbReference type="AlphaFoldDB" id="A0AAD8EMH9"/>
<feature type="domain" description="CHK kinase-like" evidence="1">
    <location>
        <begin position="102"/>
        <end position="294"/>
    </location>
</feature>
<name>A0AAD8EMH9_DIPPU</name>
<dbReference type="PANTHER" id="PTHR11012">
    <property type="entry name" value="PROTEIN KINASE-LIKE DOMAIN-CONTAINING"/>
    <property type="match status" value="1"/>
</dbReference>
<keyword evidence="3" id="KW-1185">Reference proteome</keyword>
<reference evidence="2" key="1">
    <citation type="journal article" date="2023" name="IScience">
        <title>Live-bearing cockroach genome reveals convergent evolutionary mechanisms linked to viviparity in insects and beyond.</title>
        <authorList>
            <person name="Fouks B."/>
            <person name="Harrison M.C."/>
            <person name="Mikhailova A.A."/>
            <person name="Marchal E."/>
            <person name="English S."/>
            <person name="Carruthers M."/>
            <person name="Jennings E.C."/>
            <person name="Chiamaka E.L."/>
            <person name="Frigard R.A."/>
            <person name="Pippel M."/>
            <person name="Attardo G.M."/>
            <person name="Benoit J.B."/>
            <person name="Bornberg-Bauer E."/>
            <person name="Tobe S.S."/>
        </authorList>
    </citation>
    <scope>NUCLEOTIDE SEQUENCE</scope>
    <source>
        <strain evidence="2">Stay&amp;Tobe</strain>
    </source>
</reference>
<dbReference type="InterPro" id="IPR015897">
    <property type="entry name" value="CHK_kinase-like"/>
</dbReference>
<accession>A0AAD8EMH9</accession>
<dbReference type="InterPro" id="IPR004119">
    <property type="entry name" value="EcKL"/>
</dbReference>
<dbReference type="Proteomes" id="UP001233999">
    <property type="component" value="Unassembled WGS sequence"/>
</dbReference>
<dbReference type="PANTHER" id="PTHR11012:SF56">
    <property type="entry name" value="CHK KINASE-LIKE DOMAIN-CONTAINING PROTEIN-RELATED"/>
    <property type="match status" value="1"/>
</dbReference>
<gene>
    <name evidence="2" type="ORF">L9F63_027327</name>
</gene>
<organism evidence="2 3">
    <name type="scientific">Diploptera punctata</name>
    <name type="common">Pacific beetle cockroach</name>
    <dbReference type="NCBI Taxonomy" id="6984"/>
    <lineage>
        <taxon>Eukaryota</taxon>
        <taxon>Metazoa</taxon>
        <taxon>Ecdysozoa</taxon>
        <taxon>Arthropoda</taxon>
        <taxon>Hexapoda</taxon>
        <taxon>Insecta</taxon>
        <taxon>Pterygota</taxon>
        <taxon>Neoptera</taxon>
        <taxon>Polyneoptera</taxon>
        <taxon>Dictyoptera</taxon>
        <taxon>Blattodea</taxon>
        <taxon>Blaberoidea</taxon>
        <taxon>Blaberidae</taxon>
        <taxon>Diplopterinae</taxon>
        <taxon>Diploptera</taxon>
    </lineage>
</organism>
<dbReference type="Gene3D" id="3.90.1200.10">
    <property type="match status" value="1"/>
</dbReference>
<protein>
    <recommendedName>
        <fullName evidence="1">CHK kinase-like domain-containing protein</fullName>
    </recommendedName>
</protein>
<dbReference type="SUPFAM" id="SSF56112">
    <property type="entry name" value="Protein kinase-like (PK-like)"/>
    <property type="match status" value="1"/>
</dbReference>
<reference evidence="2" key="2">
    <citation type="submission" date="2023-05" db="EMBL/GenBank/DDBJ databases">
        <authorList>
            <person name="Fouks B."/>
        </authorList>
    </citation>
    <scope>NUCLEOTIDE SEQUENCE</scope>
    <source>
        <strain evidence="2">Stay&amp;Tobe</strain>
        <tissue evidence="2">Testes</tissue>
    </source>
</reference>
<dbReference type="EMBL" id="JASPKZ010002630">
    <property type="protein sequence ID" value="KAJ9595289.1"/>
    <property type="molecule type" value="Genomic_DNA"/>
</dbReference>
<comment type="caution">
    <text evidence="2">The sequence shown here is derived from an EMBL/GenBank/DDBJ whole genome shotgun (WGS) entry which is preliminary data.</text>
</comment>